<feature type="non-terminal residue" evidence="2">
    <location>
        <position position="1"/>
    </location>
</feature>
<dbReference type="EMBL" id="GBEZ01012989">
    <property type="protein sequence ID" value="JAC72954.1"/>
    <property type="molecule type" value="Transcribed_RNA"/>
</dbReference>
<reference evidence="2" key="1">
    <citation type="submission" date="2014-05" db="EMBL/GenBank/DDBJ databases">
        <title>The transcriptome of the halophilic microalga Tetraselmis sp. GSL018 isolated from the Great Salt Lake, Utah.</title>
        <authorList>
            <person name="Jinkerson R.E."/>
            <person name="D'Adamo S."/>
            <person name="Posewitz M.C."/>
        </authorList>
    </citation>
    <scope>NUCLEOTIDE SEQUENCE</scope>
    <source>
        <strain evidence="2">GSL018</strain>
    </source>
</reference>
<sequence>ACSHRHNSEEEKEGKMREGRRGELHCDDSPWGRMRGAWGMPKPIHGGPGRWTQFLIMRRPSVRGGC</sequence>
<feature type="compositionally biased region" description="Basic and acidic residues" evidence="1">
    <location>
        <begin position="1"/>
        <end position="30"/>
    </location>
</feature>
<name>A0A061RQ85_9CHLO</name>
<proteinExistence type="predicted"/>
<feature type="region of interest" description="Disordered" evidence="1">
    <location>
        <begin position="1"/>
        <end position="32"/>
    </location>
</feature>
<evidence type="ECO:0000256" key="1">
    <source>
        <dbReference type="SAM" id="MobiDB-lite"/>
    </source>
</evidence>
<organism evidence="2">
    <name type="scientific">Tetraselmis sp. GSL018</name>
    <dbReference type="NCBI Taxonomy" id="582737"/>
    <lineage>
        <taxon>Eukaryota</taxon>
        <taxon>Viridiplantae</taxon>
        <taxon>Chlorophyta</taxon>
        <taxon>core chlorophytes</taxon>
        <taxon>Chlorodendrophyceae</taxon>
        <taxon>Chlorodendrales</taxon>
        <taxon>Chlorodendraceae</taxon>
        <taxon>Tetraselmis</taxon>
    </lineage>
</organism>
<protein>
    <submittedName>
        <fullName evidence="2">Uncharacterized protein</fullName>
    </submittedName>
</protein>
<dbReference type="AlphaFoldDB" id="A0A061RQ85"/>
<gene>
    <name evidence="2" type="ORF">TSPGSL018_30098</name>
</gene>
<evidence type="ECO:0000313" key="2">
    <source>
        <dbReference type="EMBL" id="JAC72954.1"/>
    </source>
</evidence>
<accession>A0A061RQ85</accession>